<keyword evidence="3" id="KW-0378">Hydrolase</keyword>
<dbReference type="GO" id="GO:0000175">
    <property type="term" value="F:3'-5'-RNA exonuclease activity"/>
    <property type="evidence" value="ECO:0007669"/>
    <property type="project" value="TreeGrafter"/>
</dbReference>
<dbReference type="InterPro" id="IPR050410">
    <property type="entry name" value="CCR4/nocturin_mRNA_transcr"/>
</dbReference>
<reference evidence="3 4" key="1">
    <citation type="submission" date="2020-10" db="EMBL/GenBank/DDBJ databases">
        <title>Complete genome sequence of Paludibaculum fermentans P105T, a facultatively anaerobic acidobacterium capable of dissimilatory Fe(III) reduction.</title>
        <authorList>
            <person name="Dedysh S.N."/>
            <person name="Beletsky A.V."/>
            <person name="Kulichevskaya I.S."/>
            <person name="Mardanov A.V."/>
            <person name="Ravin N.V."/>
        </authorList>
    </citation>
    <scope>NUCLEOTIDE SEQUENCE [LARGE SCALE GENOMIC DNA]</scope>
    <source>
        <strain evidence="3 4">P105</strain>
    </source>
</reference>
<keyword evidence="3" id="KW-0269">Exonuclease</keyword>
<dbReference type="Gene3D" id="3.60.10.10">
    <property type="entry name" value="Endonuclease/exonuclease/phosphatase"/>
    <property type="match status" value="1"/>
</dbReference>
<sequence>MSKVLLLAVFLSSLLPAETLRVMTFNVRYPNPGDGANVWSARRDLFVETVKANAPDVMGTQELFYEQGQYIVEKLPGYAWFGVSRRGNHEDEHMGVFYRKDRLRVVDSGDFWLSTTPERAGSSSWQMSLPRMVTWALFEARNGGAKFLFLNTHFPHRDVDEAARVKCARLLAGRIGLYEDDLPIVLTGDFNAPAAGGAYAILSPLMKDAWKELHPAREEGTFHGFRGTPRADRIDWILYRAPWKVTSAEIITTHNSALYPSDHFPVLAVFELP</sequence>
<feature type="chain" id="PRO_5033040286" evidence="1">
    <location>
        <begin position="18"/>
        <end position="273"/>
    </location>
</feature>
<keyword evidence="3" id="KW-0255">Endonuclease</keyword>
<dbReference type="PANTHER" id="PTHR12121:SF36">
    <property type="entry name" value="ENDONUCLEASE_EXONUCLEASE_PHOSPHATASE DOMAIN-CONTAINING PROTEIN"/>
    <property type="match status" value="1"/>
</dbReference>
<organism evidence="3 4">
    <name type="scientific">Paludibaculum fermentans</name>
    <dbReference type="NCBI Taxonomy" id="1473598"/>
    <lineage>
        <taxon>Bacteria</taxon>
        <taxon>Pseudomonadati</taxon>
        <taxon>Acidobacteriota</taxon>
        <taxon>Terriglobia</taxon>
        <taxon>Bryobacterales</taxon>
        <taxon>Bryobacteraceae</taxon>
        <taxon>Paludibaculum</taxon>
    </lineage>
</organism>
<keyword evidence="1" id="KW-0732">Signal</keyword>
<dbReference type="EMBL" id="CP063849">
    <property type="protein sequence ID" value="QOY86653.1"/>
    <property type="molecule type" value="Genomic_DNA"/>
</dbReference>
<dbReference type="SUPFAM" id="SSF56219">
    <property type="entry name" value="DNase I-like"/>
    <property type="match status" value="1"/>
</dbReference>
<evidence type="ECO:0000259" key="2">
    <source>
        <dbReference type="Pfam" id="PF03372"/>
    </source>
</evidence>
<dbReference type="KEGG" id="pfer:IRI77_28260"/>
<dbReference type="CDD" id="cd09083">
    <property type="entry name" value="EEP-1"/>
    <property type="match status" value="1"/>
</dbReference>
<evidence type="ECO:0000313" key="4">
    <source>
        <dbReference type="Proteomes" id="UP000593892"/>
    </source>
</evidence>
<dbReference type="PANTHER" id="PTHR12121">
    <property type="entry name" value="CARBON CATABOLITE REPRESSOR PROTEIN 4"/>
    <property type="match status" value="1"/>
</dbReference>
<proteinExistence type="predicted"/>
<dbReference type="GO" id="GO:0004519">
    <property type="term" value="F:endonuclease activity"/>
    <property type="evidence" value="ECO:0007669"/>
    <property type="project" value="UniProtKB-KW"/>
</dbReference>
<dbReference type="RefSeq" id="WP_194448322.1">
    <property type="nucleotide sequence ID" value="NZ_CP063849.1"/>
</dbReference>
<dbReference type="AlphaFoldDB" id="A0A7S7NN33"/>
<dbReference type="InterPro" id="IPR036691">
    <property type="entry name" value="Endo/exonu/phosph_ase_sf"/>
</dbReference>
<evidence type="ECO:0000256" key="1">
    <source>
        <dbReference type="SAM" id="SignalP"/>
    </source>
</evidence>
<keyword evidence="4" id="KW-1185">Reference proteome</keyword>
<evidence type="ECO:0000313" key="3">
    <source>
        <dbReference type="EMBL" id="QOY86653.1"/>
    </source>
</evidence>
<accession>A0A7S7NN33</accession>
<keyword evidence="3" id="KW-0540">Nuclease</keyword>
<dbReference type="Proteomes" id="UP000593892">
    <property type="component" value="Chromosome"/>
</dbReference>
<name>A0A7S7NN33_PALFE</name>
<protein>
    <submittedName>
        <fullName evidence="3">Endonuclease/exonuclease/phosphatase family protein</fullName>
    </submittedName>
</protein>
<gene>
    <name evidence="3" type="ORF">IRI77_28260</name>
</gene>
<feature type="signal peptide" evidence="1">
    <location>
        <begin position="1"/>
        <end position="17"/>
    </location>
</feature>
<dbReference type="Pfam" id="PF03372">
    <property type="entry name" value="Exo_endo_phos"/>
    <property type="match status" value="1"/>
</dbReference>
<dbReference type="InterPro" id="IPR005135">
    <property type="entry name" value="Endo/exonuclease/phosphatase"/>
</dbReference>
<feature type="domain" description="Endonuclease/exonuclease/phosphatase" evidence="2">
    <location>
        <begin position="23"/>
        <end position="263"/>
    </location>
</feature>